<dbReference type="AlphaFoldDB" id="A0A1H3ERQ3"/>
<gene>
    <name evidence="1" type="ORF">SAMN04488069_103252</name>
</gene>
<evidence type="ECO:0000313" key="2">
    <source>
        <dbReference type="Proteomes" id="UP000199249"/>
    </source>
</evidence>
<dbReference type="Proteomes" id="UP000199249">
    <property type="component" value="Unassembled WGS sequence"/>
</dbReference>
<sequence length="73" mass="7812">MQPANLLPCPFCGGPAAVETNQHPSSFLKVPAEYFINCSNDGNACPVSLAFVGPCPTLPEATRRWNTRAKLPP</sequence>
<keyword evidence="2" id="KW-1185">Reference proteome</keyword>
<dbReference type="OrthoDB" id="8778022at2"/>
<dbReference type="RefSeq" id="WP_139255100.1">
    <property type="nucleotide sequence ID" value="NZ_FNOV01000003.1"/>
</dbReference>
<name>A0A1H3ERQ3_9BACT</name>
<dbReference type="EMBL" id="FNOV01000003">
    <property type="protein sequence ID" value="SDX80818.1"/>
    <property type="molecule type" value="Genomic_DNA"/>
</dbReference>
<protein>
    <submittedName>
        <fullName evidence="1">Restriction alleviation protein Lar</fullName>
    </submittedName>
</protein>
<accession>A0A1H3ERQ3</accession>
<proteinExistence type="predicted"/>
<organism evidence="1 2">
    <name type="scientific">Hymenobacter psychrophilus</name>
    <dbReference type="NCBI Taxonomy" id="651662"/>
    <lineage>
        <taxon>Bacteria</taxon>
        <taxon>Pseudomonadati</taxon>
        <taxon>Bacteroidota</taxon>
        <taxon>Cytophagia</taxon>
        <taxon>Cytophagales</taxon>
        <taxon>Hymenobacteraceae</taxon>
        <taxon>Hymenobacter</taxon>
    </lineage>
</organism>
<evidence type="ECO:0000313" key="1">
    <source>
        <dbReference type="EMBL" id="SDX80818.1"/>
    </source>
</evidence>
<reference evidence="2" key="1">
    <citation type="submission" date="2016-10" db="EMBL/GenBank/DDBJ databases">
        <authorList>
            <person name="Varghese N."/>
            <person name="Submissions S."/>
        </authorList>
    </citation>
    <scope>NUCLEOTIDE SEQUENCE [LARGE SCALE GENOMIC DNA]</scope>
    <source>
        <strain evidence="2">CGMCC 1.8975</strain>
    </source>
</reference>